<accession>A0A4C1Z5U0</accession>
<evidence type="ECO:0000313" key="1">
    <source>
        <dbReference type="EMBL" id="GBP83228.1"/>
    </source>
</evidence>
<keyword evidence="2" id="KW-1185">Reference proteome</keyword>
<organism evidence="1 2">
    <name type="scientific">Eumeta variegata</name>
    <name type="common">Bagworm moth</name>
    <name type="synonym">Eumeta japonica</name>
    <dbReference type="NCBI Taxonomy" id="151549"/>
    <lineage>
        <taxon>Eukaryota</taxon>
        <taxon>Metazoa</taxon>
        <taxon>Ecdysozoa</taxon>
        <taxon>Arthropoda</taxon>
        <taxon>Hexapoda</taxon>
        <taxon>Insecta</taxon>
        <taxon>Pterygota</taxon>
        <taxon>Neoptera</taxon>
        <taxon>Endopterygota</taxon>
        <taxon>Lepidoptera</taxon>
        <taxon>Glossata</taxon>
        <taxon>Ditrysia</taxon>
        <taxon>Tineoidea</taxon>
        <taxon>Psychidae</taxon>
        <taxon>Oiketicinae</taxon>
        <taxon>Eumeta</taxon>
    </lineage>
</organism>
<gene>
    <name evidence="1" type="ORF">EVAR_64736_1</name>
</gene>
<dbReference type="Proteomes" id="UP000299102">
    <property type="component" value="Unassembled WGS sequence"/>
</dbReference>
<dbReference type="EMBL" id="BGZK01001610">
    <property type="protein sequence ID" value="GBP83228.1"/>
    <property type="molecule type" value="Genomic_DNA"/>
</dbReference>
<reference evidence="1 2" key="1">
    <citation type="journal article" date="2019" name="Commun. Biol.">
        <title>The bagworm genome reveals a unique fibroin gene that provides high tensile strength.</title>
        <authorList>
            <person name="Kono N."/>
            <person name="Nakamura H."/>
            <person name="Ohtoshi R."/>
            <person name="Tomita M."/>
            <person name="Numata K."/>
            <person name="Arakawa K."/>
        </authorList>
    </citation>
    <scope>NUCLEOTIDE SEQUENCE [LARGE SCALE GENOMIC DNA]</scope>
</reference>
<sequence length="125" mass="13814">MSVRTRTAGGSEFAAHVSQIAAFWRGKQVCESPKNWWSSPPMDTNNSRGVTSCLAVYRAGIQNQTQGGLMVEKWGDGDGSGSPKRTKSNNGSCLFASILCESRAFYLLSGPIFVLQPNRRLYQWY</sequence>
<name>A0A4C1Z5U0_EUMVA</name>
<protein>
    <submittedName>
        <fullName evidence="1">Uncharacterized protein</fullName>
    </submittedName>
</protein>
<proteinExistence type="predicted"/>
<comment type="caution">
    <text evidence="1">The sequence shown here is derived from an EMBL/GenBank/DDBJ whole genome shotgun (WGS) entry which is preliminary data.</text>
</comment>
<evidence type="ECO:0000313" key="2">
    <source>
        <dbReference type="Proteomes" id="UP000299102"/>
    </source>
</evidence>
<dbReference type="AlphaFoldDB" id="A0A4C1Z5U0"/>